<keyword evidence="4" id="KW-0812">Transmembrane</keyword>
<dbReference type="Proteomes" id="UP000199306">
    <property type="component" value="Unassembled WGS sequence"/>
</dbReference>
<dbReference type="PANTHER" id="PTHR30069:SF29">
    <property type="entry name" value="HEMOGLOBIN AND HEMOGLOBIN-HAPTOGLOBIN-BINDING PROTEIN 1-RELATED"/>
    <property type="match status" value="1"/>
</dbReference>
<keyword evidence="2" id="KW-0813">Transport</keyword>
<dbReference type="EMBL" id="FOXH01000006">
    <property type="protein sequence ID" value="SFP82196.1"/>
    <property type="molecule type" value="Genomic_DNA"/>
</dbReference>
<dbReference type="InterPro" id="IPR000531">
    <property type="entry name" value="Beta-barrel_TonB"/>
</dbReference>
<keyword evidence="6" id="KW-0798">TonB box</keyword>
<evidence type="ECO:0000256" key="7">
    <source>
        <dbReference type="ARBA" id="ARBA00023136"/>
    </source>
</evidence>
<keyword evidence="7" id="KW-0472">Membrane</keyword>
<sequence>MKTLYQIIILTFCILQGICLKTNGQTLISGVIRDKKNKPIEGASVTLKGTYDGAATVADGSFSFETTETGEQTIIAHSIGYKDSVSVLNLNTQPKKLALNIQLTDAFTALDVVTVKGKGSDFLVKDGSITLHSLDIRAMGGSNADIGNAFRIMPGVQPTSDATGLLVRGGTSDETRVFVDGMAATTFFYTGGPDISQRSRFSPELFSGNFFSSGGYSAMYGQALSSTLILDTRKLPDRSTFNLNVGSIGANMEFNKLLPDKKQSFGASLNYSNLQPYYQVVKQYRDFTTGPAYLDATVNYRLKVSKNGYLKFLGMYGNNAVSFYENNLDQVNLKNYLGLKSKNLYGNISFSNFIGNGTFIQTGLSYSSQRNQYELDTLAADQSVQMPKNQRIVDGEVFQARAVIRKILSPVTDLYTGMEYFYSNDEINNIQTLSGKALSGLVKDHYWAGFAESNWKLSDKIEGRTGVRLEYSSVLRQWAFSPRATINYTFAPKSRLFFSYGDFYQKPLSDYLTVEPEKRTFQKSTHYILGFQKEYKTNLIRMELYHKDYSGLIKTIPDINSNGKGYAQGAEVFWKNSTMIRNLEYWISYSYLDTKREYLNFPVQARPNFAAEHTASLALRRYFSPISTNIGLTYTYASGRPYFNPNRSAEDFMKDKTIDYHNIGLTVAHLATVFKANAIIVGTVSNLLGNEQVFGYKYSAIDFSKRQAITPMASRFFYLGIFLNWGIDKREKTMNDFLNQ</sequence>
<dbReference type="AlphaFoldDB" id="A0A1I5TIJ3"/>
<dbReference type="InterPro" id="IPR039426">
    <property type="entry name" value="TonB-dep_rcpt-like"/>
</dbReference>
<dbReference type="SUPFAM" id="SSF56935">
    <property type="entry name" value="Porins"/>
    <property type="match status" value="1"/>
</dbReference>
<dbReference type="SUPFAM" id="SSF49464">
    <property type="entry name" value="Carboxypeptidase regulatory domain-like"/>
    <property type="match status" value="1"/>
</dbReference>
<evidence type="ECO:0000256" key="5">
    <source>
        <dbReference type="ARBA" id="ARBA00022729"/>
    </source>
</evidence>
<evidence type="ECO:0000259" key="10">
    <source>
        <dbReference type="Pfam" id="PF00593"/>
    </source>
</evidence>
<dbReference type="Gene3D" id="2.60.40.1120">
    <property type="entry name" value="Carboxypeptidase-like, regulatory domain"/>
    <property type="match status" value="1"/>
</dbReference>
<organism evidence="11 12">
    <name type="scientific">Pseudarcicella hirudinis</name>
    <dbReference type="NCBI Taxonomy" id="1079859"/>
    <lineage>
        <taxon>Bacteria</taxon>
        <taxon>Pseudomonadati</taxon>
        <taxon>Bacteroidota</taxon>
        <taxon>Cytophagia</taxon>
        <taxon>Cytophagales</taxon>
        <taxon>Flectobacillaceae</taxon>
        <taxon>Pseudarcicella</taxon>
    </lineage>
</organism>
<evidence type="ECO:0000256" key="8">
    <source>
        <dbReference type="ARBA" id="ARBA00023170"/>
    </source>
</evidence>
<feature type="domain" description="TonB-dependent receptor-like beta-barrel" evidence="10">
    <location>
        <begin position="270"/>
        <end position="656"/>
    </location>
</feature>
<keyword evidence="3" id="KW-1134">Transmembrane beta strand</keyword>
<dbReference type="InterPro" id="IPR036942">
    <property type="entry name" value="Beta-barrel_TonB_sf"/>
</dbReference>
<dbReference type="GO" id="GO:0009279">
    <property type="term" value="C:cell outer membrane"/>
    <property type="evidence" value="ECO:0007669"/>
    <property type="project" value="UniProtKB-SubCell"/>
</dbReference>
<reference evidence="11 12" key="1">
    <citation type="submission" date="2016-10" db="EMBL/GenBank/DDBJ databases">
        <authorList>
            <person name="de Groot N.N."/>
        </authorList>
    </citation>
    <scope>NUCLEOTIDE SEQUENCE [LARGE SCALE GENOMIC DNA]</scope>
    <source>
        <strain evidence="12">E92,LMG 26720,CCM 7988</strain>
    </source>
</reference>
<comment type="subcellular location">
    <subcellularLocation>
        <location evidence="1">Cell outer membrane</location>
        <topology evidence="1">Multi-pass membrane protein</topology>
    </subcellularLocation>
</comment>
<evidence type="ECO:0000313" key="11">
    <source>
        <dbReference type="EMBL" id="SFP82196.1"/>
    </source>
</evidence>
<keyword evidence="12" id="KW-1185">Reference proteome</keyword>
<evidence type="ECO:0000256" key="6">
    <source>
        <dbReference type="ARBA" id="ARBA00023077"/>
    </source>
</evidence>
<evidence type="ECO:0000313" key="12">
    <source>
        <dbReference type="Proteomes" id="UP000199306"/>
    </source>
</evidence>
<dbReference type="Pfam" id="PF13715">
    <property type="entry name" value="CarbopepD_reg_2"/>
    <property type="match status" value="1"/>
</dbReference>
<keyword evidence="5" id="KW-0732">Signal</keyword>
<dbReference type="GO" id="GO:0015344">
    <property type="term" value="F:siderophore uptake transmembrane transporter activity"/>
    <property type="evidence" value="ECO:0007669"/>
    <property type="project" value="TreeGrafter"/>
</dbReference>
<dbReference type="Gene3D" id="2.40.170.20">
    <property type="entry name" value="TonB-dependent receptor, beta-barrel domain"/>
    <property type="match status" value="1"/>
</dbReference>
<dbReference type="OrthoDB" id="1075473at2"/>
<dbReference type="InterPro" id="IPR008969">
    <property type="entry name" value="CarboxyPept-like_regulatory"/>
</dbReference>
<accession>A0A1I5TIJ3</accession>
<dbReference type="Pfam" id="PF00593">
    <property type="entry name" value="TonB_dep_Rec_b-barrel"/>
    <property type="match status" value="1"/>
</dbReference>
<dbReference type="STRING" id="1079859.SAMN04515674_10642"/>
<proteinExistence type="predicted"/>
<gene>
    <name evidence="11" type="ORF">SAMN04515674_10642</name>
</gene>
<keyword evidence="9" id="KW-0998">Cell outer membrane</keyword>
<name>A0A1I5TIJ3_9BACT</name>
<keyword evidence="8 11" id="KW-0675">Receptor</keyword>
<evidence type="ECO:0000256" key="4">
    <source>
        <dbReference type="ARBA" id="ARBA00022692"/>
    </source>
</evidence>
<protein>
    <submittedName>
        <fullName evidence="11">Outer membrane receptor proteins, mostly Fe transport</fullName>
    </submittedName>
</protein>
<dbReference type="GO" id="GO:0044718">
    <property type="term" value="P:siderophore transmembrane transport"/>
    <property type="evidence" value="ECO:0007669"/>
    <property type="project" value="TreeGrafter"/>
</dbReference>
<evidence type="ECO:0000256" key="2">
    <source>
        <dbReference type="ARBA" id="ARBA00022448"/>
    </source>
</evidence>
<evidence type="ECO:0000256" key="1">
    <source>
        <dbReference type="ARBA" id="ARBA00004571"/>
    </source>
</evidence>
<dbReference type="PANTHER" id="PTHR30069">
    <property type="entry name" value="TONB-DEPENDENT OUTER MEMBRANE RECEPTOR"/>
    <property type="match status" value="1"/>
</dbReference>
<evidence type="ECO:0000256" key="9">
    <source>
        <dbReference type="ARBA" id="ARBA00023237"/>
    </source>
</evidence>
<dbReference type="RefSeq" id="WP_092017134.1">
    <property type="nucleotide sequence ID" value="NZ_FOXH01000006.1"/>
</dbReference>
<evidence type="ECO:0000256" key="3">
    <source>
        <dbReference type="ARBA" id="ARBA00022452"/>
    </source>
</evidence>